<keyword evidence="8" id="KW-1185">Reference proteome</keyword>
<accession>Q65U47</accession>
<feature type="transmembrane region" description="Helical" evidence="6">
    <location>
        <begin position="158"/>
        <end position="178"/>
    </location>
</feature>
<feature type="transmembrane region" description="Helical" evidence="6">
    <location>
        <begin position="37"/>
        <end position="62"/>
    </location>
</feature>
<protein>
    <recommendedName>
        <fullName evidence="9">Polysaccharide biosynthesis protein C-terminal domain-containing protein</fullName>
    </recommendedName>
</protein>
<evidence type="ECO:0000256" key="5">
    <source>
        <dbReference type="ARBA" id="ARBA00023136"/>
    </source>
</evidence>
<name>Q65U47_MANSM</name>
<feature type="transmembrane region" description="Helical" evidence="6">
    <location>
        <begin position="74"/>
        <end position="92"/>
    </location>
</feature>
<keyword evidence="3 6" id="KW-0812">Transmembrane</keyword>
<reference evidence="7 8" key="1">
    <citation type="journal article" date="2004" name="Nat. Biotechnol.">
        <title>The genome sequence of the capnophilic rumen bacterium Mannheimia succiniciproducens.</title>
        <authorList>
            <person name="Hong S.H."/>
            <person name="Kim J.S."/>
            <person name="Lee S.Y."/>
            <person name="In Y.H."/>
            <person name="Choi S.S."/>
            <person name="Rih J.-K."/>
            <person name="Kim C.H."/>
            <person name="Jeong H."/>
            <person name="Hur C.G."/>
            <person name="Kim J.J."/>
        </authorList>
    </citation>
    <scope>NUCLEOTIDE SEQUENCE [LARGE SCALE GENOMIC DNA]</scope>
    <source>
        <strain evidence="8">KCTC 0769BP / MBEL55E</strain>
    </source>
</reference>
<keyword evidence="2" id="KW-1003">Cell membrane</keyword>
<evidence type="ECO:0000256" key="3">
    <source>
        <dbReference type="ARBA" id="ARBA00022692"/>
    </source>
</evidence>
<keyword evidence="5 6" id="KW-0472">Membrane</keyword>
<dbReference type="HOGENOM" id="CLU_732868_0_0_6"/>
<feature type="transmembrane region" description="Helical" evidence="6">
    <location>
        <begin position="129"/>
        <end position="152"/>
    </location>
</feature>
<proteinExistence type="predicted"/>
<dbReference type="GO" id="GO:0005886">
    <property type="term" value="C:plasma membrane"/>
    <property type="evidence" value="ECO:0007669"/>
    <property type="project" value="UniProtKB-SubCell"/>
</dbReference>
<feature type="transmembrane region" description="Helical" evidence="6">
    <location>
        <begin position="235"/>
        <end position="258"/>
    </location>
</feature>
<feature type="transmembrane region" description="Helical" evidence="6">
    <location>
        <begin position="362"/>
        <end position="384"/>
    </location>
</feature>
<dbReference type="OrthoDB" id="5690333at2"/>
<dbReference type="EMBL" id="AE016827">
    <property type="protein sequence ID" value="AAU37513.1"/>
    <property type="molecule type" value="Genomic_DNA"/>
</dbReference>
<feature type="transmembrane region" description="Helical" evidence="6">
    <location>
        <begin position="270"/>
        <end position="299"/>
    </location>
</feature>
<evidence type="ECO:0000256" key="2">
    <source>
        <dbReference type="ARBA" id="ARBA00022475"/>
    </source>
</evidence>
<evidence type="ECO:0000313" key="7">
    <source>
        <dbReference type="EMBL" id="AAU37513.1"/>
    </source>
</evidence>
<dbReference type="RefSeq" id="WP_011200083.1">
    <property type="nucleotide sequence ID" value="NC_006300.1"/>
</dbReference>
<organism evidence="7 8">
    <name type="scientific">Mannheimia succiniciproducens (strain KCTC 0769BP / MBEL55E)</name>
    <dbReference type="NCBI Taxonomy" id="221988"/>
    <lineage>
        <taxon>Bacteria</taxon>
        <taxon>Pseudomonadati</taxon>
        <taxon>Pseudomonadota</taxon>
        <taxon>Gammaproteobacteria</taxon>
        <taxon>Pasteurellales</taxon>
        <taxon>Pasteurellaceae</taxon>
        <taxon>Basfia</taxon>
    </lineage>
</organism>
<dbReference type="KEGG" id="msu:MS0906"/>
<comment type="subcellular location">
    <subcellularLocation>
        <location evidence="1">Cell membrane</location>
        <topology evidence="1">Multi-pass membrane protein</topology>
    </subcellularLocation>
</comment>
<evidence type="ECO:0008006" key="9">
    <source>
        <dbReference type="Google" id="ProtNLM"/>
    </source>
</evidence>
<dbReference type="AlphaFoldDB" id="Q65U47"/>
<sequence>MNSNLIRLIFITLLSLGLTLISSFVLARLLSVQDRGLHQLFITAVSYVVTFATGGSGFALALSMRKKQYAGWQNYFIAFLALSVLAAIIAIYCFDFTAFHVLFVLNVVLTAILTMTLEKSKIDANLRVYRQLTLQQPVLLVAVYGICYLLLGEQPLEIAIELFTLFSAMQALACLYYLKKINADFKRKNEIQPIQKRFFLKTWFKQNLLQIFGATTASLDKFLIVYFLGNYTLGLYTVCIAFDSLITKFINMLADYFYSGLLNNINRIKSVLILILLMAVGAVILVPLLAEPIIIFFFSAKYAEVAPVLILFIINAIIGGLSWVLSQNMLLLGKQVLLFTRQIIAIAVFVLLFYLFKDYQLYGVAYAFIGASLTRLIISVIYYLKYPITDVKPEKSAV</sequence>
<feature type="transmembrane region" description="Helical" evidence="6">
    <location>
        <begin position="98"/>
        <end position="117"/>
    </location>
</feature>
<dbReference type="PANTHER" id="PTHR30250:SF11">
    <property type="entry name" value="O-ANTIGEN TRANSPORTER-RELATED"/>
    <property type="match status" value="1"/>
</dbReference>
<dbReference type="InterPro" id="IPR050833">
    <property type="entry name" value="Poly_Biosynth_Transport"/>
</dbReference>
<gene>
    <name evidence="7" type="ordered locus">MS0906</name>
</gene>
<evidence type="ECO:0000256" key="6">
    <source>
        <dbReference type="SAM" id="Phobius"/>
    </source>
</evidence>
<evidence type="ECO:0000313" key="8">
    <source>
        <dbReference type="Proteomes" id="UP000000607"/>
    </source>
</evidence>
<dbReference type="PANTHER" id="PTHR30250">
    <property type="entry name" value="PST FAMILY PREDICTED COLANIC ACID TRANSPORTER"/>
    <property type="match status" value="1"/>
</dbReference>
<evidence type="ECO:0000256" key="1">
    <source>
        <dbReference type="ARBA" id="ARBA00004651"/>
    </source>
</evidence>
<feature type="transmembrane region" description="Helical" evidence="6">
    <location>
        <begin position="336"/>
        <end position="356"/>
    </location>
</feature>
<feature type="transmembrane region" description="Helical" evidence="6">
    <location>
        <begin position="305"/>
        <end position="324"/>
    </location>
</feature>
<dbReference type="STRING" id="221988.MS0906"/>
<keyword evidence="4 6" id="KW-1133">Transmembrane helix</keyword>
<dbReference type="eggNOG" id="COG2244">
    <property type="taxonomic scope" value="Bacteria"/>
</dbReference>
<evidence type="ECO:0000256" key="4">
    <source>
        <dbReference type="ARBA" id="ARBA00022989"/>
    </source>
</evidence>
<dbReference type="Proteomes" id="UP000000607">
    <property type="component" value="Chromosome"/>
</dbReference>